<dbReference type="SUPFAM" id="SSF47413">
    <property type="entry name" value="lambda repressor-like DNA-binding domains"/>
    <property type="match status" value="1"/>
</dbReference>
<dbReference type="PANTHER" id="PTHR30146">
    <property type="entry name" value="LACI-RELATED TRANSCRIPTIONAL REPRESSOR"/>
    <property type="match status" value="1"/>
</dbReference>
<evidence type="ECO:0000313" key="8">
    <source>
        <dbReference type="Proteomes" id="UP000273643"/>
    </source>
</evidence>
<dbReference type="InterPro" id="IPR000843">
    <property type="entry name" value="HTH_LacI"/>
</dbReference>
<protein>
    <submittedName>
        <fullName evidence="7">LacI family transcriptional regulator</fullName>
    </submittedName>
</protein>
<dbReference type="PROSITE" id="PS50932">
    <property type="entry name" value="HTH_LACI_2"/>
    <property type="match status" value="1"/>
</dbReference>
<keyword evidence="1" id="KW-0678">Repressor</keyword>
<dbReference type="Gene3D" id="1.10.260.40">
    <property type="entry name" value="lambda repressor-like DNA-binding domains"/>
    <property type="match status" value="1"/>
</dbReference>
<keyword evidence="3" id="KW-0238">DNA-binding</keyword>
<name>A0A3N1NDM8_9GAMM</name>
<accession>A0A3N1NDM8</accession>
<organism evidence="7 8">
    <name type="scientific">Marinimicrobium koreense</name>
    <dbReference type="NCBI Taxonomy" id="306545"/>
    <lineage>
        <taxon>Bacteria</taxon>
        <taxon>Pseudomonadati</taxon>
        <taxon>Pseudomonadota</taxon>
        <taxon>Gammaproteobacteria</taxon>
        <taxon>Cellvibrionales</taxon>
        <taxon>Cellvibrionaceae</taxon>
        <taxon>Marinimicrobium</taxon>
    </lineage>
</organism>
<dbReference type="Gene3D" id="3.40.50.2300">
    <property type="match status" value="2"/>
</dbReference>
<evidence type="ECO:0000313" key="7">
    <source>
        <dbReference type="EMBL" id="ROQ18014.1"/>
    </source>
</evidence>
<evidence type="ECO:0000256" key="1">
    <source>
        <dbReference type="ARBA" id="ARBA00022491"/>
    </source>
</evidence>
<dbReference type="AlphaFoldDB" id="A0A3N1NDM8"/>
<dbReference type="OrthoDB" id="5718990at2"/>
<feature type="domain" description="HTH lacI-type" evidence="6">
    <location>
        <begin position="1"/>
        <end position="55"/>
    </location>
</feature>
<evidence type="ECO:0000259" key="6">
    <source>
        <dbReference type="PROSITE" id="PS50932"/>
    </source>
</evidence>
<dbReference type="InterPro" id="IPR028082">
    <property type="entry name" value="Peripla_BP_I"/>
</dbReference>
<dbReference type="InterPro" id="IPR046335">
    <property type="entry name" value="LacI/GalR-like_sensor"/>
</dbReference>
<feature type="region of interest" description="Disordered" evidence="5">
    <location>
        <begin position="329"/>
        <end position="352"/>
    </location>
</feature>
<dbReference type="EMBL" id="RJUK01000003">
    <property type="protein sequence ID" value="ROQ18014.1"/>
    <property type="molecule type" value="Genomic_DNA"/>
</dbReference>
<dbReference type="Proteomes" id="UP000273643">
    <property type="component" value="Unassembled WGS sequence"/>
</dbReference>
<evidence type="ECO:0000256" key="3">
    <source>
        <dbReference type="ARBA" id="ARBA00023125"/>
    </source>
</evidence>
<dbReference type="SMART" id="SM00354">
    <property type="entry name" value="HTH_LACI"/>
    <property type="match status" value="1"/>
</dbReference>
<gene>
    <name evidence="7" type="ORF">EDC38_2986</name>
</gene>
<dbReference type="GO" id="GO:0000976">
    <property type="term" value="F:transcription cis-regulatory region binding"/>
    <property type="evidence" value="ECO:0007669"/>
    <property type="project" value="TreeGrafter"/>
</dbReference>
<evidence type="ECO:0000256" key="2">
    <source>
        <dbReference type="ARBA" id="ARBA00023015"/>
    </source>
</evidence>
<dbReference type="CDD" id="cd06284">
    <property type="entry name" value="PBP1_LacI-like"/>
    <property type="match status" value="1"/>
</dbReference>
<proteinExistence type="predicted"/>
<dbReference type="PANTHER" id="PTHR30146:SF151">
    <property type="entry name" value="HTH-TYPE TRANSCRIPTIONAL REPRESSOR CYTR"/>
    <property type="match status" value="1"/>
</dbReference>
<keyword evidence="8" id="KW-1185">Reference proteome</keyword>
<dbReference type="Pfam" id="PF00356">
    <property type="entry name" value="LacI"/>
    <property type="match status" value="1"/>
</dbReference>
<dbReference type="InterPro" id="IPR010982">
    <property type="entry name" value="Lambda_DNA-bd_dom_sf"/>
</dbReference>
<dbReference type="RefSeq" id="WP_123639349.1">
    <property type="nucleotide sequence ID" value="NZ_RJUK01000003.1"/>
</dbReference>
<dbReference type="GO" id="GO:0003700">
    <property type="term" value="F:DNA-binding transcription factor activity"/>
    <property type="evidence" value="ECO:0007669"/>
    <property type="project" value="TreeGrafter"/>
</dbReference>
<evidence type="ECO:0000256" key="4">
    <source>
        <dbReference type="ARBA" id="ARBA00023163"/>
    </source>
</evidence>
<evidence type="ECO:0000256" key="5">
    <source>
        <dbReference type="SAM" id="MobiDB-lite"/>
    </source>
</evidence>
<dbReference type="CDD" id="cd01392">
    <property type="entry name" value="HTH_LacI"/>
    <property type="match status" value="1"/>
</dbReference>
<keyword evidence="4" id="KW-0804">Transcription</keyword>
<keyword evidence="2" id="KW-0805">Transcription regulation</keyword>
<dbReference type="Pfam" id="PF13377">
    <property type="entry name" value="Peripla_BP_3"/>
    <property type="match status" value="1"/>
</dbReference>
<comment type="caution">
    <text evidence="7">The sequence shown here is derived from an EMBL/GenBank/DDBJ whole genome shotgun (WGS) entry which is preliminary data.</text>
</comment>
<reference evidence="7 8" key="1">
    <citation type="submission" date="2018-11" db="EMBL/GenBank/DDBJ databases">
        <title>Genomic Encyclopedia of Type Strains, Phase IV (KMG-IV): sequencing the most valuable type-strain genomes for metagenomic binning, comparative biology and taxonomic classification.</title>
        <authorList>
            <person name="Goeker M."/>
        </authorList>
    </citation>
    <scope>NUCLEOTIDE SEQUENCE [LARGE SCALE GENOMIC DNA]</scope>
    <source>
        <strain evidence="7 8">DSM 16974</strain>
    </source>
</reference>
<sequence length="352" mass="38479">MSIKQVAKLAGVSISTVSRCLNSPDQVKPKTLAAVQSAIEETGYAPNALARNFRRGKTGLILVVLQSVGLPFWEGVMRGINGVARETGYSILIRETASSQPELDDYCKMVMSKEADGIIVLASPSPISGTSQYSTQARRTPIVLGCENVTDEMAHIPSVRVDNRRASSEATQYLLQLGHQRIGFIAGSRGSLLTRDRERGYFDAMKASPQGEHREWVVNGDQTIDGARRATRKLLSLPEAPTAIFCANDEMAMAAIYEIKRRGLRVPEDISVVGFDDTRYAAIMDPPLTTVVQPTEEIGERTMRRLISAIEGHDIGEAPEIVEHRLIVRDSTAPPRSDTSGQAQNQSAERMA</sequence>
<dbReference type="SUPFAM" id="SSF53822">
    <property type="entry name" value="Periplasmic binding protein-like I"/>
    <property type="match status" value="1"/>
</dbReference>
<feature type="compositionally biased region" description="Polar residues" evidence="5">
    <location>
        <begin position="337"/>
        <end position="352"/>
    </location>
</feature>